<gene>
    <name evidence="4" type="ORF">ACFOSH_35670</name>
</gene>
<dbReference type="InterPro" id="IPR016181">
    <property type="entry name" value="Acyl_CoA_acyltransferase"/>
</dbReference>
<dbReference type="Gene3D" id="3.40.630.30">
    <property type="match status" value="1"/>
</dbReference>
<dbReference type="CDD" id="cd04301">
    <property type="entry name" value="NAT_SF"/>
    <property type="match status" value="1"/>
</dbReference>
<keyword evidence="5" id="KW-1185">Reference proteome</keyword>
<dbReference type="Pfam" id="PF13673">
    <property type="entry name" value="Acetyltransf_10"/>
    <property type="match status" value="1"/>
</dbReference>
<accession>A0ABV7P9N8</accession>
<dbReference type="Proteomes" id="UP001595645">
    <property type="component" value="Unassembled WGS sequence"/>
</dbReference>
<evidence type="ECO:0000256" key="1">
    <source>
        <dbReference type="ARBA" id="ARBA00022679"/>
    </source>
</evidence>
<keyword evidence="1 4" id="KW-0808">Transferase</keyword>
<dbReference type="PROSITE" id="PS51186">
    <property type="entry name" value="GNAT"/>
    <property type="match status" value="1"/>
</dbReference>
<evidence type="ECO:0000259" key="3">
    <source>
        <dbReference type="PROSITE" id="PS51186"/>
    </source>
</evidence>
<name>A0ABV7P9N8_9PSEU</name>
<dbReference type="EC" id="2.3.-.-" evidence="4"/>
<protein>
    <submittedName>
        <fullName evidence="4">GNAT family N-acetyltransferase</fullName>
        <ecNumber evidence="4">2.3.-.-</ecNumber>
    </submittedName>
</protein>
<evidence type="ECO:0000313" key="4">
    <source>
        <dbReference type="EMBL" id="MFC3454803.1"/>
    </source>
</evidence>
<feature type="domain" description="N-acetyltransferase" evidence="3">
    <location>
        <begin position="6"/>
        <end position="142"/>
    </location>
</feature>
<evidence type="ECO:0000256" key="2">
    <source>
        <dbReference type="ARBA" id="ARBA00023315"/>
    </source>
</evidence>
<reference evidence="5" key="1">
    <citation type="journal article" date="2019" name="Int. J. Syst. Evol. Microbiol.">
        <title>The Global Catalogue of Microorganisms (GCM) 10K type strain sequencing project: providing services to taxonomists for standard genome sequencing and annotation.</title>
        <authorList>
            <consortium name="The Broad Institute Genomics Platform"/>
            <consortium name="The Broad Institute Genome Sequencing Center for Infectious Disease"/>
            <person name="Wu L."/>
            <person name="Ma J."/>
        </authorList>
    </citation>
    <scope>NUCLEOTIDE SEQUENCE [LARGE SCALE GENOMIC DNA]</scope>
    <source>
        <strain evidence="5">CGMCC 4.7676</strain>
    </source>
</reference>
<proteinExistence type="predicted"/>
<comment type="caution">
    <text evidence="4">The sequence shown here is derived from an EMBL/GenBank/DDBJ whole genome shotgun (WGS) entry which is preliminary data.</text>
</comment>
<dbReference type="InterPro" id="IPR045039">
    <property type="entry name" value="NSI-like"/>
</dbReference>
<evidence type="ECO:0000313" key="5">
    <source>
        <dbReference type="Proteomes" id="UP001595645"/>
    </source>
</evidence>
<keyword evidence="2 4" id="KW-0012">Acyltransferase</keyword>
<dbReference type="SUPFAM" id="SSF55729">
    <property type="entry name" value="Acyl-CoA N-acyltransferases (Nat)"/>
    <property type="match status" value="1"/>
</dbReference>
<organism evidence="4 5">
    <name type="scientific">Amycolatopsis speibonae</name>
    <dbReference type="NCBI Taxonomy" id="1450224"/>
    <lineage>
        <taxon>Bacteria</taxon>
        <taxon>Bacillati</taxon>
        <taxon>Actinomycetota</taxon>
        <taxon>Actinomycetes</taxon>
        <taxon>Pseudonocardiales</taxon>
        <taxon>Pseudonocardiaceae</taxon>
        <taxon>Amycolatopsis</taxon>
    </lineage>
</organism>
<dbReference type="EMBL" id="JBHRWK010000074">
    <property type="protein sequence ID" value="MFC3454803.1"/>
    <property type="molecule type" value="Genomic_DNA"/>
</dbReference>
<dbReference type="PANTHER" id="PTHR43626:SF4">
    <property type="entry name" value="GCN5-RELATED N-ACETYLTRANSFERASE 2, CHLOROPLASTIC"/>
    <property type="match status" value="1"/>
</dbReference>
<dbReference type="InterPro" id="IPR000182">
    <property type="entry name" value="GNAT_dom"/>
</dbReference>
<dbReference type="RefSeq" id="WP_378244648.1">
    <property type="nucleotide sequence ID" value="NZ_JBHRWK010000074.1"/>
</dbReference>
<sequence>MDEAELVIGPESGIPVGELLALYEAVGWSVYTDSPDLLQAGVAGASCVVTARQSGRLVGLARALSDGATICYLQDVLVHPAEQRRGIGRALVKAVLDRYRTVRQKVLLTDDEPGQRAFYESLGYTEIRDYGPGTLRSFVRFDDGT</sequence>
<dbReference type="PANTHER" id="PTHR43626">
    <property type="entry name" value="ACYL-COA N-ACYLTRANSFERASE"/>
    <property type="match status" value="1"/>
</dbReference>
<dbReference type="GO" id="GO:0016746">
    <property type="term" value="F:acyltransferase activity"/>
    <property type="evidence" value="ECO:0007669"/>
    <property type="project" value="UniProtKB-KW"/>
</dbReference>